<proteinExistence type="predicted"/>
<keyword evidence="2" id="KW-1185">Reference proteome</keyword>
<evidence type="ECO:0000313" key="1">
    <source>
        <dbReference type="EMBL" id="WPD19480.1"/>
    </source>
</evidence>
<dbReference type="InterPro" id="IPR027417">
    <property type="entry name" value="P-loop_NTPase"/>
</dbReference>
<organism evidence="1 2">
    <name type="scientific">Thermaerobacter composti</name>
    <dbReference type="NCBI Taxonomy" id="554949"/>
    <lineage>
        <taxon>Bacteria</taxon>
        <taxon>Bacillati</taxon>
        <taxon>Bacillota</taxon>
        <taxon>Clostridia</taxon>
        <taxon>Eubacteriales</taxon>
        <taxon>Clostridiales Family XVII. Incertae Sedis</taxon>
        <taxon>Thermaerobacter</taxon>
    </lineage>
</organism>
<name>A0ABZ0QPS0_9FIRM</name>
<dbReference type="EMBL" id="CP132508">
    <property type="protein sequence ID" value="WPD19480.1"/>
    <property type="molecule type" value="Genomic_DNA"/>
</dbReference>
<gene>
    <name evidence="1" type="ORF">Q5761_02085</name>
</gene>
<dbReference type="SUPFAM" id="SSF52540">
    <property type="entry name" value="P-loop containing nucleoside triphosphate hydrolases"/>
    <property type="match status" value="2"/>
</dbReference>
<accession>A0ABZ0QPS0</accession>
<protein>
    <submittedName>
        <fullName evidence="1">AAA family ATPase</fullName>
    </submittedName>
</protein>
<dbReference type="RefSeq" id="WP_318751001.1">
    <property type="nucleotide sequence ID" value="NZ_CP132508.1"/>
</dbReference>
<evidence type="ECO:0000313" key="2">
    <source>
        <dbReference type="Proteomes" id="UP001304683"/>
    </source>
</evidence>
<sequence>MSSRYARVRRLFASGNTGHGFRSYFDGIPWPEPRRVFVLKGGPGTGKSAVIRLVAEGLMERGVAVELFHCPSDPASLDAVNAPDLGLVVLDGTPPHAVEPPLPGLVGRLLSLEATADRDLLAARRERIAATGRLVRQRFQLAHRYLALARDALGLYEDFYEHAGALDQAALEQAAHEIEAAIFDGHHRLRRPGRRGRVRRLFASAVTPEGPRHFLDSLLDPLPRRVFVRGNPGTGCAVLVERIAAAALRRGYDIEAYTCGLDGRRLDHVIIPALGAAVVHNAYPHTYEPKAGDLVIDTAAFVDVESLERYREEMEVAQALFGQAFDQGIWYLRRALMAHQELEQVYATPELRTQVEAYARQILAEADALRARLPAADEGQQLA</sequence>
<dbReference type="Proteomes" id="UP001304683">
    <property type="component" value="Chromosome"/>
</dbReference>
<reference evidence="1 2" key="1">
    <citation type="submission" date="2023-08" db="EMBL/GenBank/DDBJ databases">
        <title>Genome sequence of Thermaerobacter compostii strain Ins1, a spore-forming filamentous bacterium isolated from a deep geothermal reservoir.</title>
        <authorList>
            <person name="Bregnard D."/>
            <person name="Gonzalez D."/>
            <person name="Junier P."/>
        </authorList>
    </citation>
    <scope>NUCLEOTIDE SEQUENCE [LARGE SCALE GENOMIC DNA]</scope>
    <source>
        <strain evidence="1 2">Ins1</strain>
    </source>
</reference>